<accession>A0A068NSS0</accession>
<evidence type="ECO:0000256" key="1">
    <source>
        <dbReference type="SAM" id="MobiDB-lite"/>
    </source>
</evidence>
<proteinExistence type="predicted"/>
<dbReference type="AlphaFoldDB" id="A0A068NSS0"/>
<dbReference type="eggNOG" id="COG2159">
    <property type="taxonomic scope" value="Bacteria"/>
</dbReference>
<dbReference type="GO" id="GO:0016787">
    <property type="term" value="F:hydrolase activity"/>
    <property type="evidence" value="ECO:0007669"/>
    <property type="project" value="UniProtKB-KW"/>
</dbReference>
<keyword evidence="2" id="KW-0378">Hydrolase</keyword>
<evidence type="ECO:0000313" key="3">
    <source>
        <dbReference type="Proteomes" id="UP000027982"/>
    </source>
</evidence>
<dbReference type="HOGENOM" id="CLU_780208_0_0_0"/>
<dbReference type="Gene3D" id="3.20.20.140">
    <property type="entry name" value="Metal-dependent hydrolases"/>
    <property type="match status" value="1"/>
</dbReference>
<feature type="region of interest" description="Disordered" evidence="1">
    <location>
        <begin position="255"/>
        <end position="296"/>
    </location>
</feature>
<name>A0A068NSS0_FIMGI</name>
<sequence>MLHWVCLLLPGLIAPSPRTEPDPQIFAAIRSIRAIDNHAHPVRVARPGERPDDEYDALPTDAMQPFDLPTRIRPENPLYIQAWHELYGYPYHDASPAHLKDVLARKARMARSKGDGYPGWVLDRLGIQTMISNRVVMGHSLGTPRFRWVPFDDALLFPLDNGVAKRRNPEYKSMYGGEELLLKRYLRELGVARLPETLDGYLNEVVAATLARQRRGGALAIKFEAAYLRKLDFAIASKSDAEQVYAQFVRGGEPGGGGIQDAPGLSLSRDRGRGRPVGDGSPLPHRSGGGRLLRLDGRRPSQFGARIRRPGPAQDQVRSAARRLAVREVDGVPSIQAKRLCRLLLPVVLAQPRDA</sequence>
<dbReference type="EMBL" id="CP007139">
    <property type="protein sequence ID" value="AIE86481.1"/>
    <property type="molecule type" value="Genomic_DNA"/>
</dbReference>
<dbReference type="STRING" id="661478.OP10G_3113"/>
<evidence type="ECO:0000313" key="2">
    <source>
        <dbReference type="EMBL" id="AIE86481.1"/>
    </source>
</evidence>
<gene>
    <name evidence="2" type="ORF">OP10G_3113</name>
</gene>
<organism evidence="2 3">
    <name type="scientific">Fimbriimonas ginsengisoli Gsoil 348</name>
    <dbReference type="NCBI Taxonomy" id="661478"/>
    <lineage>
        <taxon>Bacteria</taxon>
        <taxon>Bacillati</taxon>
        <taxon>Armatimonadota</taxon>
        <taxon>Fimbriimonadia</taxon>
        <taxon>Fimbriimonadales</taxon>
        <taxon>Fimbriimonadaceae</taxon>
        <taxon>Fimbriimonas</taxon>
    </lineage>
</organism>
<keyword evidence="3" id="KW-1185">Reference proteome</keyword>
<protein>
    <submittedName>
        <fullName evidence="2">Amidohydrolase 2</fullName>
    </submittedName>
</protein>
<reference evidence="2 3" key="1">
    <citation type="journal article" date="2014" name="PLoS ONE">
        <title>The first complete genome sequence of the class fimbriimonadia in the phylum armatimonadetes.</title>
        <authorList>
            <person name="Hu Z.Y."/>
            <person name="Wang Y.Z."/>
            <person name="Im W.T."/>
            <person name="Wang S.Y."/>
            <person name="Zhao G.P."/>
            <person name="Zheng H.J."/>
            <person name="Quan Z.X."/>
        </authorList>
    </citation>
    <scope>NUCLEOTIDE SEQUENCE [LARGE SCALE GENOMIC DNA]</scope>
    <source>
        <strain evidence="2">Gsoil 348</strain>
    </source>
</reference>
<dbReference type="Proteomes" id="UP000027982">
    <property type="component" value="Chromosome"/>
</dbReference>
<dbReference type="KEGG" id="fgi:OP10G_3113"/>